<dbReference type="EMBL" id="JACDTQ010000737">
    <property type="protein sequence ID" value="KAF5927062.1"/>
    <property type="molecule type" value="Genomic_DNA"/>
</dbReference>
<sequence>MGLQLPNFSCVLRGQQAGLALPGLPAYHQFLLDPGVRHLMSLTERGSHTATAAPASPCTDCTPQTSVRHSEQINHFVLTLEEANAHGEVSGHYQQREEGVSWDTEGRTDLGRSGPGII</sequence>
<feature type="compositionally biased region" description="Basic and acidic residues" evidence="1">
    <location>
        <begin position="94"/>
        <end position="110"/>
    </location>
</feature>
<proteinExistence type="predicted"/>
<protein>
    <submittedName>
        <fullName evidence="2">Uncharacterized protein</fullName>
    </submittedName>
</protein>
<evidence type="ECO:0000256" key="1">
    <source>
        <dbReference type="SAM" id="MobiDB-lite"/>
    </source>
</evidence>
<reference evidence="2 3" key="1">
    <citation type="journal article" date="2020" name="Mol. Biol. Evol.">
        <title>Interspecific Gene Flow and the Evolution of Specialization in Black and White Rhinoceros.</title>
        <authorList>
            <person name="Moodley Y."/>
            <person name="Westbury M.V."/>
            <person name="Russo I.M."/>
            <person name="Gopalakrishnan S."/>
            <person name="Rakotoarivelo A."/>
            <person name="Olsen R.A."/>
            <person name="Prost S."/>
            <person name="Tunstall T."/>
            <person name="Ryder O.A."/>
            <person name="Dalen L."/>
            <person name="Bruford M.W."/>
        </authorList>
    </citation>
    <scope>NUCLEOTIDE SEQUENCE [LARGE SCALE GENOMIC DNA]</scope>
    <source>
        <strain evidence="2">SBR-YM</strain>
        <tissue evidence="2">Skin</tissue>
    </source>
</reference>
<keyword evidence="3" id="KW-1185">Reference proteome</keyword>
<organism evidence="2 3">
    <name type="scientific">Diceros bicornis minor</name>
    <name type="common">South-central black rhinoceros</name>
    <dbReference type="NCBI Taxonomy" id="77932"/>
    <lineage>
        <taxon>Eukaryota</taxon>
        <taxon>Metazoa</taxon>
        <taxon>Chordata</taxon>
        <taxon>Craniata</taxon>
        <taxon>Vertebrata</taxon>
        <taxon>Euteleostomi</taxon>
        <taxon>Mammalia</taxon>
        <taxon>Eutheria</taxon>
        <taxon>Laurasiatheria</taxon>
        <taxon>Perissodactyla</taxon>
        <taxon>Rhinocerotidae</taxon>
        <taxon>Diceros</taxon>
    </lineage>
</organism>
<gene>
    <name evidence="2" type="ORF">HPG69_018328</name>
</gene>
<evidence type="ECO:0000313" key="2">
    <source>
        <dbReference type="EMBL" id="KAF5927062.1"/>
    </source>
</evidence>
<name>A0A7J7FG62_DICBM</name>
<dbReference type="Proteomes" id="UP000551758">
    <property type="component" value="Unassembled WGS sequence"/>
</dbReference>
<feature type="region of interest" description="Disordered" evidence="1">
    <location>
        <begin position="87"/>
        <end position="118"/>
    </location>
</feature>
<accession>A0A7J7FG62</accession>
<evidence type="ECO:0000313" key="3">
    <source>
        <dbReference type="Proteomes" id="UP000551758"/>
    </source>
</evidence>
<dbReference type="AlphaFoldDB" id="A0A7J7FG62"/>
<comment type="caution">
    <text evidence="2">The sequence shown here is derived from an EMBL/GenBank/DDBJ whole genome shotgun (WGS) entry which is preliminary data.</text>
</comment>